<protein>
    <submittedName>
        <fullName evidence="8">Uncharacterized protein</fullName>
    </submittedName>
</protein>
<dbReference type="InterPro" id="IPR016024">
    <property type="entry name" value="ARM-type_fold"/>
</dbReference>
<evidence type="ECO:0000256" key="7">
    <source>
        <dbReference type="SAM" id="MobiDB-lite"/>
    </source>
</evidence>
<keyword evidence="4" id="KW-0130">Cell adhesion</keyword>
<evidence type="ECO:0000256" key="2">
    <source>
        <dbReference type="ARBA" id="ARBA00005462"/>
    </source>
</evidence>
<feature type="region of interest" description="Disordered" evidence="7">
    <location>
        <begin position="43"/>
        <end position="62"/>
    </location>
</feature>
<comment type="subcellular location">
    <subcellularLocation>
        <location evidence="1">Cell junction</location>
    </subcellularLocation>
</comment>
<feature type="region of interest" description="Disordered" evidence="7">
    <location>
        <begin position="92"/>
        <end position="125"/>
    </location>
</feature>
<dbReference type="GO" id="GO:0005737">
    <property type="term" value="C:cytoplasm"/>
    <property type="evidence" value="ECO:0007669"/>
    <property type="project" value="TreeGrafter"/>
</dbReference>
<accession>A0A3B3ZL42</accession>
<reference evidence="8" key="2">
    <citation type="submission" date="2025-09" db="UniProtKB">
        <authorList>
            <consortium name="Ensembl"/>
        </authorList>
    </citation>
    <scope>IDENTIFICATION</scope>
</reference>
<dbReference type="GO" id="GO:0005886">
    <property type="term" value="C:plasma membrane"/>
    <property type="evidence" value="ECO:0007669"/>
    <property type="project" value="TreeGrafter"/>
</dbReference>
<dbReference type="InterPro" id="IPR000225">
    <property type="entry name" value="Armadillo"/>
</dbReference>
<organism evidence="8 9">
    <name type="scientific">Periophthalmus magnuspinnatus</name>
    <dbReference type="NCBI Taxonomy" id="409849"/>
    <lineage>
        <taxon>Eukaryota</taxon>
        <taxon>Metazoa</taxon>
        <taxon>Chordata</taxon>
        <taxon>Craniata</taxon>
        <taxon>Vertebrata</taxon>
        <taxon>Euteleostomi</taxon>
        <taxon>Actinopterygii</taxon>
        <taxon>Neopterygii</taxon>
        <taxon>Teleostei</taxon>
        <taxon>Neoteleostei</taxon>
        <taxon>Acanthomorphata</taxon>
        <taxon>Gobiaria</taxon>
        <taxon>Gobiiformes</taxon>
        <taxon>Gobioidei</taxon>
        <taxon>Gobiidae</taxon>
        <taxon>Oxudercinae</taxon>
        <taxon>Periophthalmus</taxon>
    </lineage>
</organism>
<dbReference type="SUPFAM" id="SSF48371">
    <property type="entry name" value="ARM repeat"/>
    <property type="match status" value="1"/>
</dbReference>
<reference evidence="8" key="1">
    <citation type="submission" date="2025-08" db="UniProtKB">
        <authorList>
            <consortium name="Ensembl"/>
        </authorList>
    </citation>
    <scope>IDENTIFICATION</scope>
</reference>
<feature type="repeat" description="ARM" evidence="6">
    <location>
        <begin position="246"/>
        <end position="289"/>
    </location>
</feature>
<keyword evidence="3" id="KW-0677">Repeat</keyword>
<dbReference type="SMART" id="SM00185">
    <property type="entry name" value="ARM"/>
    <property type="match status" value="6"/>
</dbReference>
<sequence>MAPEPLKSAMTIGNAEDTSLALPSDTTLRSGQARVLNQVHTIKRSKSKHGRNGTISPSSPSSMSLLIYDTMHSQRSRTLSSKSIGGRFISSSGAMEQQTSPTNWPQTPNGLKPSRSDPALAPPLSVAPQSNGMVRLISPSELFNMYLMAFFSVTNGVNTSEMTLKEAVAFLSHSEENFQQRGATFIQHSTFKEDQAKQEVSQLGGIPPLVSLLQSANSGVNQAAAGALRNLVFKNQANKLEVQNCGGIGKALQLLKETNSTETQKQITGLLWNLSSSDELKKELIATALPVLTDNVVVPFTCWSDQTANNNIHPEVFYNATGCLRNLSCAQKSERDAMRTCPGLIDSLVSYTQSCVAEENPDDKSVENSTCILHNLTYQLEAEVRECFANYYPQETAQKKSPTTTGCFSPKSSKFSFDHKPDSAPSGVMWLSHPKTMQTYVSLLGSSQKDGTLEACCGALQNLTASRDGSAAMSQIMVQKLGLLQYMAPLLKSSNQNLQKTAMSLLSNLSRTSWLRAPLGKMSCNANVIVCPRSYPKGSKAAALLLYSLWNDKSLQGTLKKVCTTFSIFYHSTQP</sequence>
<dbReference type="Ensembl" id="ENSPMGT00000005502.1">
    <property type="protein sequence ID" value="ENSPMGP00000005189.1"/>
    <property type="gene ID" value="ENSPMGG00000004348.1"/>
</dbReference>
<dbReference type="STRING" id="409849.ENSPMGP00000005189"/>
<dbReference type="Proteomes" id="UP000261520">
    <property type="component" value="Unplaced"/>
</dbReference>
<feature type="compositionally biased region" description="Polar residues" evidence="7">
    <location>
        <begin position="92"/>
        <end position="109"/>
    </location>
</feature>
<dbReference type="PANTHER" id="PTHR10372:SF3">
    <property type="entry name" value="PLAKOPHILIN-1"/>
    <property type="match status" value="1"/>
</dbReference>
<dbReference type="PANTHER" id="PTHR10372">
    <property type="entry name" value="PLAKOPHILLIN-RELATED"/>
    <property type="match status" value="1"/>
</dbReference>
<comment type="similarity">
    <text evidence="2">Belongs to the beta-catenin family.</text>
</comment>
<evidence type="ECO:0000256" key="5">
    <source>
        <dbReference type="ARBA" id="ARBA00022949"/>
    </source>
</evidence>
<dbReference type="GO" id="GO:0005634">
    <property type="term" value="C:nucleus"/>
    <property type="evidence" value="ECO:0007669"/>
    <property type="project" value="TreeGrafter"/>
</dbReference>
<name>A0A3B3ZL42_9GOBI</name>
<dbReference type="PROSITE" id="PS50176">
    <property type="entry name" value="ARM_REPEAT"/>
    <property type="match status" value="3"/>
</dbReference>
<evidence type="ECO:0000313" key="8">
    <source>
        <dbReference type="Ensembl" id="ENSPMGP00000005189.1"/>
    </source>
</evidence>
<dbReference type="Pfam" id="PF00514">
    <property type="entry name" value="Arm"/>
    <property type="match status" value="2"/>
</dbReference>
<keyword evidence="9" id="KW-1185">Reference proteome</keyword>
<evidence type="ECO:0000256" key="6">
    <source>
        <dbReference type="PROSITE-ProRule" id="PRU00259"/>
    </source>
</evidence>
<dbReference type="GO" id="GO:0098609">
    <property type="term" value="P:cell-cell adhesion"/>
    <property type="evidence" value="ECO:0007669"/>
    <property type="project" value="InterPro"/>
</dbReference>
<dbReference type="InterPro" id="IPR011989">
    <property type="entry name" value="ARM-like"/>
</dbReference>
<evidence type="ECO:0000256" key="4">
    <source>
        <dbReference type="ARBA" id="ARBA00022889"/>
    </source>
</evidence>
<dbReference type="AlphaFoldDB" id="A0A3B3ZL42"/>
<keyword evidence="5" id="KW-0965">Cell junction</keyword>
<dbReference type="InterPro" id="IPR028435">
    <property type="entry name" value="Plakophilin/d_Catenin"/>
</dbReference>
<dbReference type="Gene3D" id="1.25.10.10">
    <property type="entry name" value="Leucine-rich Repeat Variant"/>
    <property type="match status" value="1"/>
</dbReference>
<evidence type="ECO:0000256" key="1">
    <source>
        <dbReference type="ARBA" id="ARBA00004282"/>
    </source>
</evidence>
<feature type="repeat" description="ARM" evidence="6">
    <location>
        <begin position="482"/>
        <end position="510"/>
    </location>
</feature>
<proteinExistence type="inferred from homology"/>
<dbReference type="GO" id="GO:0005912">
    <property type="term" value="C:adherens junction"/>
    <property type="evidence" value="ECO:0007669"/>
    <property type="project" value="TreeGrafter"/>
</dbReference>
<evidence type="ECO:0000313" key="9">
    <source>
        <dbReference type="Proteomes" id="UP000261520"/>
    </source>
</evidence>
<evidence type="ECO:0000256" key="3">
    <source>
        <dbReference type="ARBA" id="ARBA00022737"/>
    </source>
</evidence>
<feature type="repeat" description="ARM" evidence="6">
    <location>
        <begin position="204"/>
        <end position="246"/>
    </location>
</feature>